<reference evidence="3 4" key="1">
    <citation type="journal article" date="2021" name="Nat. Commun.">
        <title>Genetic determinants of endophytism in the Arabidopsis root mycobiome.</title>
        <authorList>
            <person name="Mesny F."/>
            <person name="Miyauchi S."/>
            <person name="Thiergart T."/>
            <person name="Pickel B."/>
            <person name="Atanasova L."/>
            <person name="Karlsson M."/>
            <person name="Huettel B."/>
            <person name="Barry K.W."/>
            <person name="Haridas S."/>
            <person name="Chen C."/>
            <person name="Bauer D."/>
            <person name="Andreopoulos W."/>
            <person name="Pangilinan J."/>
            <person name="LaButti K."/>
            <person name="Riley R."/>
            <person name="Lipzen A."/>
            <person name="Clum A."/>
            <person name="Drula E."/>
            <person name="Henrissat B."/>
            <person name="Kohler A."/>
            <person name="Grigoriev I.V."/>
            <person name="Martin F.M."/>
            <person name="Hacquard S."/>
        </authorList>
    </citation>
    <scope>NUCLEOTIDE SEQUENCE [LARGE SCALE GENOMIC DNA]</scope>
    <source>
        <strain evidence="3 4">MPI-CAGE-CH-0241</strain>
    </source>
</reference>
<name>A0A9P9ARQ0_9HYPO</name>
<feature type="domain" description="DUF7704" evidence="2">
    <location>
        <begin position="2"/>
        <end position="143"/>
    </location>
</feature>
<dbReference type="Proteomes" id="UP000777438">
    <property type="component" value="Unassembled WGS sequence"/>
</dbReference>
<keyword evidence="1" id="KW-1133">Transmembrane helix</keyword>
<keyword evidence="1" id="KW-0812">Transmembrane</keyword>
<dbReference type="OrthoDB" id="2937326at2759"/>
<feature type="transmembrane region" description="Helical" evidence="1">
    <location>
        <begin position="12"/>
        <end position="30"/>
    </location>
</feature>
<organism evidence="3 4">
    <name type="scientific">Thelonectria olida</name>
    <dbReference type="NCBI Taxonomy" id="1576542"/>
    <lineage>
        <taxon>Eukaryota</taxon>
        <taxon>Fungi</taxon>
        <taxon>Dikarya</taxon>
        <taxon>Ascomycota</taxon>
        <taxon>Pezizomycotina</taxon>
        <taxon>Sordariomycetes</taxon>
        <taxon>Hypocreomycetidae</taxon>
        <taxon>Hypocreales</taxon>
        <taxon>Nectriaceae</taxon>
        <taxon>Thelonectria</taxon>
    </lineage>
</organism>
<comment type="caution">
    <text evidence="3">The sequence shown here is derived from an EMBL/GenBank/DDBJ whole genome shotgun (WGS) entry which is preliminary data.</text>
</comment>
<evidence type="ECO:0000313" key="4">
    <source>
        <dbReference type="Proteomes" id="UP000777438"/>
    </source>
</evidence>
<accession>A0A9P9ARQ0</accession>
<dbReference type="EMBL" id="JAGPYM010000013">
    <property type="protein sequence ID" value="KAH6888040.1"/>
    <property type="molecule type" value="Genomic_DNA"/>
</dbReference>
<dbReference type="AlphaFoldDB" id="A0A9P9ARQ0"/>
<evidence type="ECO:0000256" key="1">
    <source>
        <dbReference type="SAM" id="Phobius"/>
    </source>
</evidence>
<dbReference type="InterPro" id="IPR056121">
    <property type="entry name" value="DUF7704"/>
</dbReference>
<evidence type="ECO:0000313" key="3">
    <source>
        <dbReference type="EMBL" id="KAH6888040.1"/>
    </source>
</evidence>
<sequence>MASSLPTVPRVVFTIVEPISLVGGFLGAVADPAWFVAEQIPNTTPAISNNSVIIASQLGNLYLLLAFIGLAVLNTSREIEVVRAYLFALWLGDIGHVFFSARGLGQSLLGNPGAWNAMAWGNVAFTVWLFVMRSAYFLGIFGPDRVVAASVVKKRA</sequence>
<keyword evidence="1" id="KW-0472">Membrane</keyword>
<dbReference type="Pfam" id="PF24803">
    <property type="entry name" value="DUF7704"/>
    <property type="match status" value="1"/>
</dbReference>
<feature type="transmembrane region" description="Helical" evidence="1">
    <location>
        <begin position="50"/>
        <end position="72"/>
    </location>
</feature>
<evidence type="ECO:0000259" key="2">
    <source>
        <dbReference type="Pfam" id="PF24803"/>
    </source>
</evidence>
<feature type="transmembrane region" description="Helical" evidence="1">
    <location>
        <begin position="84"/>
        <end position="101"/>
    </location>
</feature>
<proteinExistence type="predicted"/>
<dbReference type="PANTHER" id="PTHR37019:SF2">
    <property type="entry name" value="EXPERA DOMAIN-CONTAINING PROTEIN"/>
    <property type="match status" value="1"/>
</dbReference>
<protein>
    <recommendedName>
        <fullName evidence="2">DUF7704 domain-containing protein</fullName>
    </recommendedName>
</protein>
<feature type="transmembrane region" description="Helical" evidence="1">
    <location>
        <begin position="113"/>
        <end position="131"/>
    </location>
</feature>
<keyword evidence="4" id="KW-1185">Reference proteome</keyword>
<dbReference type="PANTHER" id="PTHR37019">
    <property type="entry name" value="CHROMOSOME 1, WHOLE GENOME SHOTGUN SEQUENCE"/>
    <property type="match status" value="1"/>
</dbReference>
<gene>
    <name evidence="3" type="ORF">B0T10DRAFT_66048</name>
</gene>